<feature type="region of interest" description="Disordered" evidence="1">
    <location>
        <begin position="1"/>
        <end position="32"/>
    </location>
</feature>
<gene>
    <name evidence="2" type="ORF">H3H32_25085</name>
</gene>
<dbReference type="RefSeq" id="WP_182458512.1">
    <property type="nucleotide sequence ID" value="NZ_CP059732.1"/>
</dbReference>
<sequence>MSVNKEREPTPDGRERYIPQRVPPAAERKNDQESLRAALDVIAGVHRASKAAQGPAPQNRAEKAALDQALRVGEEKLLRRWALAANKMIPADPFTDAWEAQGGEGGAEHQVYVQLGIYYKRNNLNYYGTWLSYLHNLLLHNWLFPETGYTFLGLMDVEGSLQSVVSQKALRGVRGATADEVATYMLPFDFIPLQNSDYINTGFGIIVSDLHHRNVLVRDDGELLVFDPVIYLQWPSE</sequence>
<keyword evidence="3" id="KW-1185">Reference proteome</keyword>
<reference evidence="2 3" key="1">
    <citation type="submission" date="2020-07" db="EMBL/GenBank/DDBJ databases">
        <title>Spirosoma foliorum sp. nov., isolated from the leaves on the Nejang mountain Korea, Republic of.</title>
        <authorList>
            <person name="Ho H."/>
            <person name="Lee Y.-J."/>
            <person name="Nurcahyanto D.-A."/>
            <person name="Kim S.-G."/>
        </authorList>
    </citation>
    <scope>NUCLEOTIDE SEQUENCE [LARGE SCALE GENOMIC DNA]</scope>
    <source>
        <strain evidence="2 3">PL0136</strain>
    </source>
</reference>
<dbReference type="AlphaFoldDB" id="A0A7G5GQT2"/>
<dbReference type="Pfam" id="PF18762">
    <property type="entry name" value="Kinase-PolyVal"/>
    <property type="match status" value="1"/>
</dbReference>
<dbReference type="InterPro" id="IPR041055">
    <property type="entry name" value="Kinase-PolyVal"/>
</dbReference>
<name>A0A7G5GQT2_9BACT</name>
<protein>
    <submittedName>
        <fullName evidence="2">Uncharacterized protein</fullName>
    </submittedName>
</protein>
<proteinExistence type="predicted"/>
<dbReference type="Proteomes" id="UP000515369">
    <property type="component" value="Chromosome"/>
</dbReference>
<evidence type="ECO:0000313" key="3">
    <source>
        <dbReference type="Proteomes" id="UP000515369"/>
    </source>
</evidence>
<organism evidence="2 3">
    <name type="scientific">Spirosoma foliorum</name>
    <dbReference type="NCBI Taxonomy" id="2710596"/>
    <lineage>
        <taxon>Bacteria</taxon>
        <taxon>Pseudomonadati</taxon>
        <taxon>Bacteroidota</taxon>
        <taxon>Cytophagia</taxon>
        <taxon>Cytophagales</taxon>
        <taxon>Cytophagaceae</taxon>
        <taxon>Spirosoma</taxon>
    </lineage>
</organism>
<evidence type="ECO:0000313" key="2">
    <source>
        <dbReference type="EMBL" id="QMW01224.1"/>
    </source>
</evidence>
<accession>A0A7G5GQT2</accession>
<feature type="compositionally biased region" description="Basic and acidic residues" evidence="1">
    <location>
        <begin position="1"/>
        <end position="18"/>
    </location>
</feature>
<dbReference type="KEGG" id="sfol:H3H32_25085"/>
<dbReference type="EMBL" id="CP059732">
    <property type="protein sequence ID" value="QMW01224.1"/>
    <property type="molecule type" value="Genomic_DNA"/>
</dbReference>
<evidence type="ECO:0000256" key="1">
    <source>
        <dbReference type="SAM" id="MobiDB-lite"/>
    </source>
</evidence>